<reference evidence="5" key="1">
    <citation type="submission" date="2023-10" db="EMBL/GenBank/DDBJ databases">
        <authorList>
            <person name="Chen Y."/>
            <person name="Shah S."/>
            <person name="Dougan E. K."/>
            <person name="Thang M."/>
            <person name="Chan C."/>
        </authorList>
    </citation>
    <scope>NUCLEOTIDE SEQUENCE [LARGE SCALE GENOMIC DNA]</scope>
</reference>
<accession>A0ABN9RNV9</accession>
<evidence type="ECO:0000256" key="2">
    <source>
        <dbReference type="ARBA" id="ARBA00023043"/>
    </source>
</evidence>
<keyword evidence="1" id="KW-0677">Repeat</keyword>
<evidence type="ECO:0000313" key="6">
    <source>
        <dbReference type="Proteomes" id="UP001189429"/>
    </source>
</evidence>
<protein>
    <submittedName>
        <fullName evidence="5">Uncharacterized protein</fullName>
    </submittedName>
</protein>
<proteinExistence type="predicted"/>
<dbReference type="Gene3D" id="1.25.40.20">
    <property type="entry name" value="Ankyrin repeat-containing domain"/>
    <property type="match status" value="1"/>
</dbReference>
<feature type="region of interest" description="Disordered" evidence="4">
    <location>
        <begin position="107"/>
        <end position="132"/>
    </location>
</feature>
<dbReference type="SMART" id="SM00248">
    <property type="entry name" value="ANK"/>
    <property type="match status" value="2"/>
</dbReference>
<dbReference type="Pfam" id="PF12796">
    <property type="entry name" value="Ank_2"/>
    <property type="match status" value="1"/>
</dbReference>
<dbReference type="SUPFAM" id="SSF48403">
    <property type="entry name" value="Ankyrin repeat"/>
    <property type="match status" value="1"/>
</dbReference>
<sequence length="132" mass="13952">ANVDALSKNGSTPLLVSAREGHTAVCDALLRAGADADDGGDKGWTPLLVSAGEGHMEVCQALLQYQANPHGFTGDGRYERSALQDSGRPSRVTRPWRSCCWITAPTPATATTKAPGRSPPTSWRSGMGTRRC</sequence>
<evidence type="ECO:0000256" key="1">
    <source>
        <dbReference type="ARBA" id="ARBA00022737"/>
    </source>
</evidence>
<gene>
    <name evidence="5" type="ORF">PCOR1329_LOCUS22260</name>
</gene>
<dbReference type="PROSITE" id="PS50297">
    <property type="entry name" value="ANK_REP_REGION"/>
    <property type="match status" value="1"/>
</dbReference>
<evidence type="ECO:0000256" key="3">
    <source>
        <dbReference type="PROSITE-ProRule" id="PRU00023"/>
    </source>
</evidence>
<dbReference type="InterPro" id="IPR002110">
    <property type="entry name" value="Ankyrin_rpt"/>
</dbReference>
<comment type="caution">
    <text evidence="5">The sequence shown here is derived from an EMBL/GenBank/DDBJ whole genome shotgun (WGS) entry which is preliminary data.</text>
</comment>
<feature type="repeat" description="ANK" evidence="3">
    <location>
        <begin position="9"/>
        <end position="41"/>
    </location>
</feature>
<dbReference type="EMBL" id="CAUYUJ010007424">
    <property type="protein sequence ID" value="CAK0820684.1"/>
    <property type="molecule type" value="Genomic_DNA"/>
</dbReference>
<feature type="non-terminal residue" evidence="5">
    <location>
        <position position="1"/>
    </location>
</feature>
<evidence type="ECO:0000313" key="5">
    <source>
        <dbReference type="EMBL" id="CAK0820684.1"/>
    </source>
</evidence>
<dbReference type="InterPro" id="IPR036770">
    <property type="entry name" value="Ankyrin_rpt-contain_sf"/>
</dbReference>
<dbReference type="Proteomes" id="UP001189429">
    <property type="component" value="Unassembled WGS sequence"/>
</dbReference>
<name>A0ABN9RNV9_9DINO</name>
<keyword evidence="2 3" id="KW-0040">ANK repeat</keyword>
<organism evidence="5 6">
    <name type="scientific">Prorocentrum cordatum</name>
    <dbReference type="NCBI Taxonomy" id="2364126"/>
    <lineage>
        <taxon>Eukaryota</taxon>
        <taxon>Sar</taxon>
        <taxon>Alveolata</taxon>
        <taxon>Dinophyceae</taxon>
        <taxon>Prorocentrales</taxon>
        <taxon>Prorocentraceae</taxon>
        <taxon>Prorocentrum</taxon>
    </lineage>
</organism>
<keyword evidence="6" id="KW-1185">Reference proteome</keyword>
<dbReference type="PROSITE" id="PS50088">
    <property type="entry name" value="ANK_REPEAT"/>
    <property type="match status" value="1"/>
</dbReference>
<evidence type="ECO:0000256" key="4">
    <source>
        <dbReference type="SAM" id="MobiDB-lite"/>
    </source>
</evidence>
<dbReference type="PANTHER" id="PTHR24171">
    <property type="entry name" value="ANKYRIN REPEAT DOMAIN-CONTAINING PROTEIN 39-RELATED"/>
    <property type="match status" value="1"/>
</dbReference>